<feature type="binding site" evidence="7">
    <location>
        <begin position="104"/>
        <end position="111"/>
    </location>
    <ligand>
        <name>ATP</name>
        <dbReference type="ChEBI" id="CHEBI:30616"/>
    </ligand>
</feature>
<sequence>MAMHQHDSKEFGVEDLVLLSTIDTPSIVNNLQLRLSKSRIYTYIGEVLIALNPYRDLPIYEKDTITLYRGRAIYERPPHVFAIADAAYTSMQRFGTDSCIVISGESGAGKTETSKIIMKYLAAITNTAQQREVERVKTVLLRSNCVLEAMGCAKTNRNDNSSRFGKYMHINFNHGGDPIGGSINEYLLEKSRVVRQQAGERNFHIFYQMLAGLPDDRLKELGLTKSPAHYRYLNQGDSSSVPTLNDKNLMTEVQQALKAIHSFNDDITNQIWSILAGILHLGNLSFIDIDSTEGGSSVKERATLAAAAKMLALSEKELAEALCGKTVAAAGDIVSKLHSSSEAEYTRDAMAKSIYERLFSKIVALINDSILIANGENPNLETEQCHRSASVIGVLDIYGFEIFGTNSFEQLCINYCNEKLQQLFITLVLKQEQEEYMREGITWMHIDYFNNQIICDMIESPKKGILAILDEACASIGKVTDTVFLKELDKAFGGHKHYSSRGVNLSDKTLKHEQFRITHYAGDVTYNVEGFMDKNRDTLYLDIKRSLYHSKHGLLSSLFQDGAKSRAEVGRRPPTAGFLFKQSMSALATQLASKQPFYIRCIKPNDEKSARSFDKERVDHQVRYLGLLENVRVRRAGFAYRMEYGRFLQRYKLLCKNTWPNPRRGGPKENTQMILGEMGLVKDCEAGKTKIFIRSPQTVFALEEERAKRVVDVVVFLQKMTRGTFARRRYRRMLAVRRIIGAYRRYKLRSYIFSVIDAFRGVRTMPDLGKSIRWPAPPLVLNTFVARMRKMHHRWRAAVIVSRIPPHLRECFHPKIAAFEVFNGRRTHWGYHRRWMGDYLTSPNELPNLSNVSYSGAMSQIKTQHPYSRVLFSSLFHKYNKFNKSAIRILVITDKFIAKIDAKKMKLMKDPISLQKVSRVSVSPDHNGLVVFHVDDNDLVACLRNEKNEERVGELVGRLLAHCDEIGTKRPTINIAPTLQCTLGNKPRSLTVHNGEPHSIPIFKSNGNSIDLICALTSH</sequence>
<dbReference type="GO" id="GO:0007015">
    <property type="term" value="P:actin filament organization"/>
    <property type="evidence" value="ECO:0000318"/>
    <property type="project" value="GO_Central"/>
</dbReference>
<dbReference type="Gene3D" id="1.20.5.4820">
    <property type="match status" value="1"/>
</dbReference>
<dbReference type="FunFam" id="1.20.58.530:FF:000004">
    <property type="entry name" value="Unconventional myosin ID"/>
    <property type="match status" value="1"/>
</dbReference>
<keyword evidence="3 7" id="KW-0067">ATP-binding</keyword>
<dbReference type="GO" id="GO:0005737">
    <property type="term" value="C:cytoplasm"/>
    <property type="evidence" value="ECO:0000318"/>
    <property type="project" value="GO_Central"/>
</dbReference>
<dbReference type="GO" id="GO:0005546">
    <property type="term" value="F:phosphatidylinositol-4,5-bisphosphate binding"/>
    <property type="evidence" value="ECO:0007669"/>
    <property type="project" value="UniProtKB-ARBA"/>
</dbReference>
<dbReference type="GO" id="GO:0000146">
    <property type="term" value="F:microfilament motor activity"/>
    <property type="evidence" value="ECO:0000318"/>
    <property type="project" value="GO_Central"/>
</dbReference>
<proteinExistence type="inferred from homology"/>
<dbReference type="InterPro" id="IPR010926">
    <property type="entry name" value="Myosin_TH1"/>
</dbReference>
<dbReference type="GO" id="GO:0051015">
    <property type="term" value="F:actin filament binding"/>
    <property type="evidence" value="ECO:0000318"/>
    <property type="project" value="GO_Central"/>
</dbReference>
<dbReference type="SMART" id="SM00242">
    <property type="entry name" value="MYSc"/>
    <property type="match status" value="1"/>
</dbReference>
<dbReference type="PROSITE" id="PS50096">
    <property type="entry name" value="IQ"/>
    <property type="match status" value="1"/>
</dbReference>
<dbReference type="PANTHER" id="PTHR13140">
    <property type="entry name" value="MYOSIN"/>
    <property type="match status" value="1"/>
</dbReference>
<dbReference type="FunFam" id="1.10.10.820:FF:000001">
    <property type="entry name" value="Myosin heavy chain"/>
    <property type="match status" value="1"/>
</dbReference>
<dbReference type="InterPro" id="IPR027417">
    <property type="entry name" value="P-loop_NTPase"/>
</dbReference>
<dbReference type="InterPro" id="IPR036961">
    <property type="entry name" value="Kinesin_motor_dom_sf"/>
</dbReference>
<dbReference type="SUPFAM" id="SSF52540">
    <property type="entry name" value="P-loop containing nucleoside triphosphate hydrolases"/>
    <property type="match status" value="1"/>
</dbReference>
<evidence type="ECO:0000256" key="2">
    <source>
        <dbReference type="ARBA" id="ARBA00022741"/>
    </source>
</evidence>
<dbReference type="PROSITE" id="PS51757">
    <property type="entry name" value="TH1"/>
    <property type="match status" value="1"/>
</dbReference>
<evidence type="ECO:0000256" key="6">
    <source>
        <dbReference type="ARBA" id="ARBA00023203"/>
    </source>
</evidence>
<dbReference type="Gene3D" id="1.20.120.720">
    <property type="entry name" value="Myosin VI head, motor domain, U50 subdomain"/>
    <property type="match status" value="1"/>
</dbReference>
<dbReference type="PANTHER" id="PTHR13140:SF713">
    <property type="entry name" value="UNCONVENTIONAL MYOSIN ID"/>
    <property type="match status" value="1"/>
</dbReference>
<dbReference type="Gene3D" id="1.20.58.530">
    <property type="match status" value="1"/>
</dbReference>
<evidence type="ECO:0000256" key="1">
    <source>
        <dbReference type="ARBA" id="ARBA00008314"/>
    </source>
</evidence>
<dbReference type="Pfam" id="PF00063">
    <property type="entry name" value="Myosin_head"/>
    <property type="match status" value="1"/>
</dbReference>
<keyword evidence="2 7" id="KW-0547">Nucleotide-binding</keyword>
<organism evidence="8 9">
    <name type="scientific">Pristionchus pacificus</name>
    <name type="common">Parasitic nematode worm</name>
    <dbReference type="NCBI Taxonomy" id="54126"/>
    <lineage>
        <taxon>Eukaryota</taxon>
        <taxon>Metazoa</taxon>
        <taxon>Ecdysozoa</taxon>
        <taxon>Nematoda</taxon>
        <taxon>Chromadorea</taxon>
        <taxon>Rhabditida</taxon>
        <taxon>Rhabditina</taxon>
        <taxon>Diplogasteromorpha</taxon>
        <taxon>Diplogasteroidea</taxon>
        <taxon>Neodiplogasteridae</taxon>
        <taxon>Pristionchus</taxon>
    </lineage>
</organism>
<dbReference type="GO" id="GO:0006897">
    <property type="term" value="P:endocytosis"/>
    <property type="evidence" value="ECO:0000318"/>
    <property type="project" value="GO_Central"/>
</dbReference>
<dbReference type="InterPro" id="IPR001609">
    <property type="entry name" value="Myosin_head_motor_dom-like"/>
</dbReference>
<evidence type="ECO:0000313" key="9">
    <source>
        <dbReference type="Proteomes" id="UP000005239"/>
    </source>
</evidence>
<keyword evidence="4 7" id="KW-0518">Myosin</keyword>
<dbReference type="GO" id="GO:0007368">
    <property type="term" value="P:determination of left/right symmetry"/>
    <property type="evidence" value="ECO:0007669"/>
    <property type="project" value="UniProtKB-ARBA"/>
</dbReference>
<dbReference type="GO" id="GO:0005886">
    <property type="term" value="C:plasma membrane"/>
    <property type="evidence" value="ECO:0000318"/>
    <property type="project" value="GO_Central"/>
</dbReference>
<reference evidence="8" key="2">
    <citation type="submission" date="2022-06" db="UniProtKB">
        <authorList>
            <consortium name="EnsemblMetazoa"/>
        </authorList>
    </citation>
    <scope>IDENTIFICATION</scope>
    <source>
        <strain evidence="8">PS312</strain>
    </source>
</reference>
<accession>A0A8R1YPN3</accession>
<dbReference type="PRINTS" id="PR00193">
    <property type="entry name" value="MYOSINHEAVY"/>
</dbReference>
<keyword evidence="9" id="KW-1185">Reference proteome</keyword>
<reference evidence="9" key="1">
    <citation type="journal article" date="2008" name="Nat. Genet.">
        <title>The Pristionchus pacificus genome provides a unique perspective on nematode lifestyle and parasitism.</title>
        <authorList>
            <person name="Dieterich C."/>
            <person name="Clifton S.W."/>
            <person name="Schuster L.N."/>
            <person name="Chinwalla A."/>
            <person name="Delehaunty K."/>
            <person name="Dinkelacker I."/>
            <person name="Fulton L."/>
            <person name="Fulton R."/>
            <person name="Godfrey J."/>
            <person name="Minx P."/>
            <person name="Mitreva M."/>
            <person name="Roeseler W."/>
            <person name="Tian H."/>
            <person name="Witte H."/>
            <person name="Yang S.P."/>
            <person name="Wilson R.K."/>
            <person name="Sommer R.J."/>
        </authorList>
    </citation>
    <scope>NUCLEOTIDE SEQUENCE [LARGE SCALE GENOMIC DNA]</scope>
    <source>
        <strain evidence="9">PS312</strain>
    </source>
</reference>
<evidence type="ECO:0000256" key="4">
    <source>
        <dbReference type="ARBA" id="ARBA00023123"/>
    </source>
</evidence>
<feature type="region of interest" description="Actin-binding" evidence="7">
    <location>
        <begin position="584"/>
        <end position="606"/>
    </location>
</feature>
<dbReference type="GO" id="GO:0015629">
    <property type="term" value="C:actin cytoskeleton"/>
    <property type="evidence" value="ECO:0000318"/>
    <property type="project" value="GO_Central"/>
</dbReference>
<gene>
    <name evidence="8" type="primary">WBGene00205642</name>
</gene>
<protein>
    <submittedName>
        <fullName evidence="8">Hum-5</fullName>
    </submittedName>
</protein>
<name>A0A2A6BAZ7_PRIPA</name>
<dbReference type="OrthoDB" id="6108017at2759"/>
<dbReference type="Proteomes" id="UP000005239">
    <property type="component" value="Unassembled WGS sequence"/>
</dbReference>
<keyword evidence="6 7" id="KW-0009">Actin-binding</keyword>
<comment type="similarity">
    <text evidence="1 7">Belongs to the TRAFAC class myosin-kinesin ATPase superfamily. Myosin family.</text>
</comment>
<dbReference type="Gene3D" id="1.10.10.820">
    <property type="match status" value="1"/>
</dbReference>
<evidence type="ECO:0000256" key="3">
    <source>
        <dbReference type="ARBA" id="ARBA00022840"/>
    </source>
</evidence>
<dbReference type="PROSITE" id="PS51456">
    <property type="entry name" value="MYOSIN_MOTOR"/>
    <property type="match status" value="1"/>
</dbReference>
<accession>A0A2A6BAZ7</accession>
<dbReference type="GO" id="GO:0030048">
    <property type="term" value="P:actin filament-based movement"/>
    <property type="evidence" value="ECO:0000318"/>
    <property type="project" value="GO_Central"/>
</dbReference>
<evidence type="ECO:0000313" key="8">
    <source>
        <dbReference type="EnsemblMetazoa" id="PPA32782.1"/>
    </source>
</evidence>
<dbReference type="GO" id="GO:0005902">
    <property type="term" value="C:microvillus"/>
    <property type="evidence" value="ECO:0000318"/>
    <property type="project" value="GO_Central"/>
</dbReference>
<dbReference type="GO" id="GO:0016459">
    <property type="term" value="C:myosin complex"/>
    <property type="evidence" value="ECO:0007669"/>
    <property type="project" value="UniProtKB-KW"/>
</dbReference>
<dbReference type="Pfam" id="PF06017">
    <property type="entry name" value="Myosin_TH1"/>
    <property type="match status" value="1"/>
</dbReference>
<dbReference type="AlphaFoldDB" id="A0A2A6BAZ7"/>
<evidence type="ECO:0000256" key="7">
    <source>
        <dbReference type="PROSITE-ProRule" id="PRU00782"/>
    </source>
</evidence>
<evidence type="ECO:0000256" key="5">
    <source>
        <dbReference type="ARBA" id="ARBA00023175"/>
    </source>
</evidence>
<keyword evidence="5 7" id="KW-0505">Motor protein</keyword>
<dbReference type="EnsemblMetazoa" id="PPA32782.1">
    <property type="protein sequence ID" value="PPA32782.1"/>
    <property type="gene ID" value="WBGene00205642"/>
</dbReference>
<dbReference type="GO" id="GO:0005524">
    <property type="term" value="F:ATP binding"/>
    <property type="evidence" value="ECO:0007669"/>
    <property type="project" value="UniProtKB-UniRule"/>
</dbReference>
<dbReference type="Gene3D" id="3.40.850.10">
    <property type="entry name" value="Kinesin motor domain"/>
    <property type="match status" value="1"/>
</dbReference>